<protein>
    <submittedName>
        <fullName evidence="1">Uncharacterized protein</fullName>
    </submittedName>
</protein>
<dbReference type="AlphaFoldDB" id="A0A7W6GUC5"/>
<organism evidence="1 2">
    <name type="scientific">Sagittula marina</name>
    <dbReference type="NCBI Taxonomy" id="943940"/>
    <lineage>
        <taxon>Bacteria</taxon>
        <taxon>Pseudomonadati</taxon>
        <taxon>Pseudomonadota</taxon>
        <taxon>Alphaproteobacteria</taxon>
        <taxon>Rhodobacterales</taxon>
        <taxon>Roseobacteraceae</taxon>
        <taxon>Sagittula</taxon>
    </lineage>
</organism>
<accession>A0A7W6GUC5</accession>
<sequence length="67" mass="7363">MAENPTATERDAARYRWLKSRDLETIHKGGVFAGLTPENVVLNGEDLDRHIDAEMSQSKHPGGTNGT</sequence>
<evidence type="ECO:0000313" key="2">
    <source>
        <dbReference type="Proteomes" id="UP000541426"/>
    </source>
</evidence>
<evidence type="ECO:0000313" key="1">
    <source>
        <dbReference type="EMBL" id="MBB3986194.1"/>
    </source>
</evidence>
<proteinExistence type="predicted"/>
<reference evidence="1 2" key="1">
    <citation type="submission" date="2020-08" db="EMBL/GenBank/DDBJ databases">
        <title>Genomic Encyclopedia of Type Strains, Phase IV (KMG-IV): sequencing the most valuable type-strain genomes for metagenomic binning, comparative biology and taxonomic classification.</title>
        <authorList>
            <person name="Goeker M."/>
        </authorList>
    </citation>
    <scope>NUCLEOTIDE SEQUENCE [LARGE SCALE GENOMIC DNA]</scope>
    <source>
        <strain evidence="1 2">DSM 102235</strain>
    </source>
</reference>
<name>A0A7W6GUC5_9RHOB</name>
<comment type="caution">
    <text evidence="1">The sequence shown here is derived from an EMBL/GenBank/DDBJ whole genome shotgun (WGS) entry which is preliminary data.</text>
</comment>
<dbReference type="Proteomes" id="UP000541426">
    <property type="component" value="Unassembled WGS sequence"/>
</dbReference>
<dbReference type="EMBL" id="JACIEJ010000005">
    <property type="protein sequence ID" value="MBB3986194.1"/>
    <property type="molecule type" value="Genomic_DNA"/>
</dbReference>
<dbReference type="RefSeq" id="WP_183966363.1">
    <property type="nucleotide sequence ID" value="NZ_BAABBZ010000007.1"/>
</dbReference>
<keyword evidence="2" id="KW-1185">Reference proteome</keyword>
<gene>
    <name evidence="1" type="ORF">GGQ68_002532</name>
</gene>